<dbReference type="GO" id="GO:0000128">
    <property type="term" value="P:flocculation"/>
    <property type="evidence" value="ECO:0007669"/>
    <property type="project" value="InterPro"/>
</dbReference>
<name>A0A8H2VED2_9SACH</name>
<reference evidence="2 3" key="1">
    <citation type="submission" date="2020-05" db="EMBL/GenBank/DDBJ databases">
        <authorList>
            <person name="Casaregola S."/>
            <person name="Devillers H."/>
            <person name="Grondin C."/>
        </authorList>
    </citation>
    <scope>NUCLEOTIDE SEQUENCE [LARGE SCALE GENOMIC DNA]</scope>
    <source>
        <strain evidence="2 3">CLIB 1767</strain>
    </source>
</reference>
<dbReference type="OrthoDB" id="4071450at2759"/>
<evidence type="ECO:0000313" key="3">
    <source>
        <dbReference type="Proteomes" id="UP000644660"/>
    </source>
</evidence>
<protein>
    <submittedName>
        <fullName evidence="2">Uncharacterized protein</fullName>
    </submittedName>
</protein>
<feature type="region of interest" description="Disordered" evidence="1">
    <location>
        <begin position="434"/>
        <end position="481"/>
    </location>
</feature>
<dbReference type="Pfam" id="PF00624">
    <property type="entry name" value="Flocculin"/>
    <property type="match status" value="1"/>
</dbReference>
<dbReference type="EMBL" id="CAEFZW010000002">
    <property type="protein sequence ID" value="CAB4253370.1"/>
    <property type="molecule type" value="Genomic_DNA"/>
</dbReference>
<dbReference type="Proteomes" id="UP000644660">
    <property type="component" value="Unassembled WGS sequence"/>
</dbReference>
<dbReference type="InterPro" id="IPR001389">
    <property type="entry name" value="Flocculin"/>
</dbReference>
<gene>
    <name evidence="2" type="ORF">KABA2_02S17710</name>
</gene>
<evidence type="ECO:0000313" key="2">
    <source>
        <dbReference type="EMBL" id="CAB4253370.1"/>
    </source>
</evidence>
<accession>A0A8H2VED2</accession>
<proteinExistence type="predicted"/>
<dbReference type="AlphaFoldDB" id="A0A8H2VED2"/>
<organism evidence="2 3">
    <name type="scientific">Maudiozyma barnettii</name>
    <dbReference type="NCBI Taxonomy" id="61262"/>
    <lineage>
        <taxon>Eukaryota</taxon>
        <taxon>Fungi</taxon>
        <taxon>Dikarya</taxon>
        <taxon>Ascomycota</taxon>
        <taxon>Saccharomycotina</taxon>
        <taxon>Saccharomycetes</taxon>
        <taxon>Saccharomycetales</taxon>
        <taxon>Saccharomycetaceae</taxon>
        <taxon>Maudiozyma</taxon>
    </lineage>
</organism>
<evidence type="ECO:0000256" key="1">
    <source>
        <dbReference type="SAM" id="MobiDB-lite"/>
    </source>
</evidence>
<keyword evidence="3" id="KW-1185">Reference proteome</keyword>
<dbReference type="RefSeq" id="XP_041405403.1">
    <property type="nucleotide sequence ID" value="XM_041549469.1"/>
</dbReference>
<comment type="caution">
    <text evidence="2">The sequence shown here is derived from an EMBL/GenBank/DDBJ whole genome shotgun (WGS) entry which is preliminary data.</text>
</comment>
<dbReference type="GeneID" id="64856521"/>
<feature type="compositionally biased region" description="Low complexity" evidence="1">
    <location>
        <begin position="434"/>
        <end position="480"/>
    </location>
</feature>
<sequence length="671" mass="73432">MVKIKISRIQNKITMQNSIIFILLYLISFAYSDDSELGKYSLQPGLSGRLWDPHWTESDYDDHWILMSTYFRTGKYMDTATFLGTTSGVSDLLINYDENIPSTVYGFDIPTDLRDFVITLRGFYKAPASGTSSSVGVFNSELDSDGKYRASKGFVYLNITFGITVTPETESSMCTEYGPSTSAFFHYMFYDNDNTASETLTGSTKYKFIEGNLYPINIAISNIETMVNISQFSLIIGGVEYPFSDDNLFTVEFEDSDWADTNDRMFPKVCPIYATTTTYTGAQVTATTTIRISMSTYTDENGVLLTETVYVVATPTEGATSSSIEPIVSSMTDSTKSSLTTNNELSTSETIGPLTSDFIVSSASDIVSSTSKIIDSSTSDVVESSTSHISLSNSGGAVSSTSYIVKSSTIDVIESSSTDTLEFSSTHFIESSSSTIHRPQWSGESSINSSTSEYSESDLSSDNIESSKPTSDDGVSSSSSVEHEEIATTYITTVSSTTSSDYVASVIQTVTINVSETNDTEKNTYTTLSKEKIQTYITERSIVTETVLLSLSTKIPFTSDDALFTRKQEIERTDDQLVVDTFTTHDISNDNTSLRTNSVEDMEPNVVTHSTSTGIVAPVKTDSTETIFASILSSHSMTFSITSFSLDYSGNAASLANLNFCFILIIYQFLL</sequence>